<reference evidence="1 2" key="1">
    <citation type="submission" date="2012-10" db="EMBL/GenBank/DDBJ databases">
        <title>Genome sequence of Vibrio Cholerae HENC-02.</title>
        <authorList>
            <person name="Eppinger M."/>
            <person name="Hasan N.A."/>
            <person name="Sengamalay N."/>
            <person name="Hine E."/>
            <person name="Su Q."/>
            <person name="Daugherty S.C."/>
            <person name="Young S."/>
            <person name="Sadzewicz L."/>
            <person name="Tallon L."/>
            <person name="Cebula T.A."/>
            <person name="Ravel J."/>
            <person name="Colwell R.R."/>
        </authorList>
    </citation>
    <scope>NUCLEOTIDE SEQUENCE [LARGE SCALE GENOMIC DNA]</scope>
    <source>
        <strain evidence="1 2">HENC-02</strain>
    </source>
</reference>
<sequence length="18" mass="2216">REQALLNVSCIQCWTWKH</sequence>
<evidence type="ECO:0000313" key="1">
    <source>
        <dbReference type="EMBL" id="EKM28872.1"/>
    </source>
</evidence>
<comment type="caution">
    <text evidence="1">The sequence shown here is derived from an EMBL/GenBank/DDBJ whole genome shotgun (WGS) entry which is preliminary data.</text>
</comment>
<proteinExistence type="predicted"/>
<dbReference type="AlphaFoldDB" id="A0A454CR63"/>
<protein>
    <submittedName>
        <fullName evidence="1">Bacterial extracellular solute-binding s, 3 family protein</fullName>
    </submittedName>
</protein>
<dbReference type="EMBL" id="AJSR01002344">
    <property type="protein sequence ID" value="EKM28872.1"/>
    <property type="molecule type" value="Genomic_DNA"/>
</dbReference>
<dbReference type="Proteomes" id="UP000008367">
    <property type="component" value="Unassembled WGS sequence"/>
</dbReference>
<accession>A0A454CR63</accession>
<name>A0A454CR63_VIBHA</name>
<gene>
    <name evidence="1" type="ORF">VCHENC02_5269B</name>
</gene>
<organism evidence="1 2">
    <name type="scientific">Vibrio harveyi</name>
    <name type="common">Beneckea harveyi</name>
    <dbReference type="NCBI Taxonomy" id="669"/>
    <lineage>
        <taxon>Bacteria</taxon>
        <taxon>Pseudomonadati</taxon>
        <taxon>Pseudomonadota</taxon>
        <taxon>Gammaproteobacteria</taxon>
        <taxon>Vibrionales</taxon>
        <taxon>Vibrionaceae</taxon>
        <taxon>Vibrio</taxon>
    </lineage>
</organism>
<evidence type="ECO:0000313" key="2">
    <source>
        <dbReference type="Proteomes" id="UP000008367"/>
    </source>
</evidence>
<feature type="non-terminal residue" evidence="1">
    <location>
        <position position="1"/>
    </location>
</feature>